<feature type="transmembrane region" description="Helical" evidence="1">
    <location>
        <begin position="195"/>
        <end position="217"/>
    </location>
</feature>
<gene>
    <name evidence="2" type="ORF">FPFC_012140</name>
</gene>
<evidence type="ECO:0000313" key="2">
    <source>
        <dbReference type="EMBL" id="GAP02334.1"/>
    </source>
</evidence>
<dbReference type="EMBL" id="DF968063">
    <property type="protein sequence ID" value="GAP02334.1"/>
    <property type="molecule type" value="Genomic_DNA"/>
</dbReference>
<dbReference type="RefSeq" id="WP_059375847.1">
    <property type="nucleotide sequence ID" value="NZ_DF968063.1"/>
</dbReference>
<name>A0A3F3GRN2_9LACO</name>
<dbReference type="Proteomes" id="UP000061227">
    <property type="component" value="Unassembled WGS sequence"/>
</dbReference>
<proteinExistence type="predicted"/>
<feature type="transmembrane region" description="Helical" evidence="1">
    <location>
        <begin position="105"/>
        <end position="123"/>
    </location>
</feature>
<feature type="transmembrane region" description="Helical" evidence="1">
    <location>
        <begin position="12"/>
        <end position="35"/>
    </location>
</feature>
<feature type="transmembrane region" description="Helical" evidence="1">
    <location>
        <begin position="316"/>
        <end position="338"/>
    </location>
</feature>
<keyword evidence="1" id="KW-0812">Transmembrane</keyword>
<evidence type="ECO:0000313" key="3">
    <source>
        <dbReference type="Proteomes" id="UP000061227"/>
    </source>
</evidence>
<feature type="transmembrane region" description="Helical" evidence="1">
    <location>
        <begin position="55"/>
        <end position="75"/>
    </location>
</feature>
<evidence type="ECO:0008006" key="4">
    <source>
        <dbReference type="Google" id="ProtNLM"/>
    </source>
</evidence>
<dbReference type="STRING" id="220714.SAMN05660469_0286"/>
<organism evidence="2 3">
    <name type="scientific">Fructobacillus pseudoficulneus</name>
    <dbReference type="NCBI Taxonomy" id="220714"/>
    <lineage>
        <taxon>Bacteria</taxon>
        <taxon>Bacillati</taxon>
        <taxon>Bacillota</taxon>
        <taxon>Bacilli</taxon>
        <taxon>Lactobacillales</taxon>
        <taxon>Lactobacillaceae</taxon>
        <taxon>Fructobacillus</taxon>
    </lineage>
</organism>
<sequence length="589" mass="66783">MIKNMKNIINNINVVQWVSLITISLILSFFNSFALSVLNDGGWGTMNGTFTVRHLLLFIILFVLFSVASIFLIFVSRSFSSEKNEFKSGFFIKISTYFESPLKTALFLIIFWGVLLLPFFPVVSGWDIVGSMHEVIDTRSADFAKNIFNIYPIANYLTDGSTTMWTNQHGAFLTAFYGLTIKYSWIITKSYLPGYLFLGLFHFSFAVYAYTKAIVFFQKNINNLIIKIVGLALIIFNPMIFLNTISLSKNPLFVSSFVLFFVLMFEIYRSNGAVSKSWMINMFTAVFIGVVAVKWALYVYAIIALIYLVIYRKVALKPVLISMFLPIFLLKISLMVLVHQGVVLQDDPIESKGIQIQQIARYVHDDPSVLTKSEYQELNKIFDMNNIGNLYSPAISDPVKSSGGGNFTDTSKLGYRYRTVKKSDWKNFNKIWLSVVKRNPQIAIDATVAQVGSYVVPSRIPLADYALTMPSDTIGHGYGSMTDAKWTYHLYHNKVRTKAIEMVFKLFNNKYVGYLLHGNFWIVVLLLMVPAFMTSFSRFTLVLPAALQIAISAMSPLANSERYTLGIVSVMPFVLMLMVFSNKKKETNG</sequence>
<dbReference type="InterPro" id="IPR046062">
    <property type="entry name" value="DUF6020"/>
</dbReference>
<protein>
    <recommendedName>
        <fullName evidence="4">Glycosyltransferase RgtA/B/C/D-like domain-containing protein</fullName>
    </recommendedName>
</protein>
<keyword evidence="1" id="KW-1133">Transmembrane helix</keyword>
<feature type="transmembrane region" description="Helical" evidence="1">
    <location>
        <begin position="224"/>
        <end position="245"/>
    </location>
</feature>
<evidence type="ECO:0000256" key="1">
    <source>
        <dbReference type="SAM" id="Phobius"/>
    </source>
</evidence>
<reference evidence="2 3" key="1">
    <citation type="journal article" date="2015" name="BMC Genomics">
        <title>Comparative genomics of Fructobacillus spp. and Leuconostoc spp. reveals niche-specific evolution of Fructobacillus spp.</title>
        <authorList>
            <person name="Endo A."/>
            <person name="Tanizawa Y."/>
            <person name="Tanaka N."/>
            <person name="Maeno S."/>
            <person name="Kumar H."/>
            <person name="Shiwa Y."/>
            <person name="Okada S."/>
            <person name="Yoshikawa H."/>
            <person name="Dicks L."/>
            <person name="Nakagawa J."/>
            <person name="Arita M."/>
        </authorList>
    </citation>
    <scope>NUCLEOTIDE SEQUENCE [LARGE SCALE GENOMIC DNA]</scope>
    <source>
        <strain evidence="2 3">DSM 15468</strain>
    </source>
</reference>
<accession>A0A3F3GRN2</accession>
<feature type="transmembrane region" description="Helical" evidence="1">
    <location>
        <begin position="280"/>
        <end position="310"/>
    </location>
</feature>
<dbReference type="Pfam" id="PF19484">
    <property type="entry name" value="DUF6020"/>
    <property type="match status" value="1"/>
</dbReference>
<keyword evidence="1" id="KW-0472">Membrane</keyword>
<dbReference type="AlphaFoldDB" id="A0A3F3GRN2"/>
<feature type="transmembrane region" description="Helical" evidence="1">
    <location>
        <begin position="251"/>
        <end position="268"/>
    </location>
</feature>
<feature type="transmembrane region" description="Helical" evidence="1">
    <location>
        <begin position="511"/>
        <end position="533"/>
    </location>
</feature>
<feature type="transmembrane region" description="Helical" evidence="1">
    <location>
        <begin position="563"/>
        <end position="580"/>
    </location>
</feature>
<dbReference type="OrthoDB" id="2143989at2"/>
<keyword evidence="3" id="KW-1185">Reference proteome</keyword>